<dbReference type="EMBL" id="CAJNOQ010009798">
    <property type="protein sequence ID" value="CAF1234323.1"/>
    <property type="molecule type" value="Genomic_DNA"/>
</dbReference>
<sequence length="36" mass="4225">MFNPEDPEVSPREVNDPPEETDLSAREPDVFREEHD</sequence>
<accession>A0A814YSI4</accession>
<protein>
    <submittedName>
        <fullName evidence="2">Uncharacterized protein</fullName>
    </submittedName>
</protein>
<comment type="caution">
    <text evidence="2">The sequence shown here is derived from an EMBL/GenBank/DDBJ whole genome shotgun (WGS) entry which is preliminary data.</text>
</comment>
<dbReference type="Proteomes" id="UP000681722">
    <property type="component" value="Unassembled WGS sequence"/>
</dbReference>
<reference evidence="2" key="1">
    <citation type="submission" date="2021-02" db="EMBL/GenBank/DDBJ databases">
        <authorList>
            <person name="Nowell W R."/>
        </authorList>
    </citation>
    <scope>NUCLEOTIDE SEQUENCE</scope>
</reference>
<organism evidence="2 4">
    <name type="scientific">Didymodactylos carnosus</name>
    <dbReference type="NCBI Taxonomy" id="1234261"/>
    <lineage>
        <taxon>Eukaryota</taxon>
        <taxon>Metazoa</taxon>
        <taxon>Spiralia</taxon>
        <taxon>Gnathifera</taxon>
        <taxon>Rotifera</taxon>
        <taxon>Eurotatoria</taxon>
        <taxon>Bdelloidea</taxon>
        <taxon>Philodinida</taxon>
        <taxon>Philodinidae</taxon>
        <taxon>Didymodactylos</taxon>
    </lineage>
</organism>
<feature type="region of interest" description="Disordered" evidence="1">
    <location>
        <begin position="1"/>
        <end position="36"/>
    </location>
</feature>
<evidence type="ECO:0000313" key="2">
    <source>
        <dbReference type="EMBL" id="CAF1234323.1"/>
    </source>
</evidence>
<dbReference type="AlphaFoldDB" id="A0A814YSI4"/>
<keyword evidence="4" id="KW-1185">Reference proteome</keyword>
<gene>
    <name evidence="2" type="ORF">GPM918_LOCUS25336</name>
    <name evidence="3" type="ORF">SRO942_LOCUS25341</name>
</gene>
<dbReference type="EMBL" id="CAJOBC010009802">
    <property type="protein sequence ID" value="CAF3996867.1"/>
    <property type="molecule type" value="Genomic_DNA"/>
</dbReference>
<evidence type="ECO:0000313" key="3">
    <source>
        <dbReference type="EMBL" id="CAF3996867.1"/>
    </source>
</evidence>
<evidence type="ECO:0000256" key="1">
    <source>
        <dbReference type="SAM" id="MobiDB-lite"/>
    </source>
</evidence>
<name>A0A814YSI4_9BILA</name>
<feature type="compositionally biased region" description="Basic and acidic residues" evidence="1">
    <location>
        <begin position="23"/>
        <end position="36"/>
    </location>
</feature>
<dbReference type="Proteomes" id="UP000663829">
    <property type="component" value="Unassembled WGS sequence"/>
</dbReference>
<evidence type="ECO:0000313" key="4">
    <source>
        <dbReference type="Proteomes" id="UP000663829"/>
    </source>
</evidence>
<proteinExistence type="predicted"/>
<feature type="non-terminal residue" evidence="2">
    <location>
        <position position="36"/>
    </location>
</feature>